<proteinExistence type="inferred from homology"/>
<gene>
    <name evidence="8" type="ORF">SAMN04487907_10233</name>
</gene>
<dbReference type="GO" id="GO:0006556">
    <property type="term" value="P:S-adenosylmethionine biosynthetic process"/>
    <property type="evidence" value="ECO:0007669"/>
    <property type="project" value="TreeGrafter"/>
</dbReference>
<keyword evidence="9" id="KW-1185">Reference proteome</keyword>
<dbReference type="InterPro" id="IPR029903">
    <property type="entry name" value="RmlD-like-bd"/>
</dbReference>
<accession>A0A1I1G447</accession>
<dbReference type="EMBL" id="FOKV01000002">
    <property type="protein sequence ID" value="SFC03970.1"/>
    <property type="molecule type" value="Genomic_DNA"/>
</dbReference>
<evidence type="ECO:0000256" key="4">
    <source>
        <dbReference type="ARBA" id="ARBA00017099"/>
    </source>
</evidence>
<sequence length="273" mass="31052">MERILVLGASGFIGNAIYKELCSYFDTHGTFCTDNNALEKNHQFHQYDMETDSLDLLLYNLKPTIIISAVRGSFETQLALHYSAISYILTHPCKLIFLSSANVFDAFTNYPSYEYDKTLSQSIYGRFKIKIENALLRLPNEKYNIVRLPMVFGQGSPRVNEIKTLIDLGEAIEVFPNVVINVTEISKITQQIHYIVNRKLQGVFHLGSSDLVHQKDFVEDVCEILGYDNPLFKNVYDSNNDRYLAVLPKDNLLPANLQISVQEVVEATIKKIG</sequence>
<dbReference type="GO" id="GO:0048270">
    <property type="term" value="F:methionine adenosyltransferase regulator activity"/>
    <property type="evidence" value="ECO:0007669"/>
    <property type="project" value="TreeGrafter"/>
</dbReference>
<evidence type="ECO:0000256" key="2">
    <source>
        <dbReference type="ARBA" id="ARBA00010944"/>
    </source>
</evidence>
<dbReference type="GO" id="GO:0019305">
    <property type="term" value="P:dTDP-rhamnose biosynthetic process"/>
    <property type="evidence" value="ECO:0007669"/>
    <property type="project" value="UniProtKB-UniPathway"/>
</dbReference>
<comment type="pathway">
    <text evidence="1 6">Carbohydrate biosynthesis; dTDP-L-rhamnose biosynthesis.</text>
</comment>
<dbReference type="InterPro" id="IPR005913">
    <property type="entry name" value="dTDP_dehydrorham_reduct"/>
</dbReference>
<evidence type="ECO:0000313" key="9">
    <source>
        <dbReference type="Proteomes" id="UP000199438"/>
    </source>
</evidence>
<evidence type="ECO:0000259" key="7">
    <source>
        <dbReference type="Pfam" id="PF04321"/>
    </source>
</evidence>
<dbReference type="PANTHER" id="PTHR10491">
    <property type="entry name" value="DTDP-4-DEHYDRORHAMNOSE REDUCTASE"/>
    <property type="match status" value="1"/>
</dbReference>
<keyword evidence="6" id="KW-0521">NADP</keyword>
<dbReference type="InterPro" id="IPR036291">
    <property type="entry name" value="NAD(P)-bd_dom_sf"/>
</dbReference>
<evidence type="ECO:0000256" key="1">
    <source>
        <dbReference type="ARBA" id="ARBA00004781"/>
    </source>
</evidence>
<dbReference type="AlphaFoldDB" id="A0A1I1G447"/>
<dbReference type="STRING" id="1334022.SAMN04487907_10233"/>
<dbReference type="GO" id="GO:0048269">
    <property type="term" value="C:methionine adenosyltransferase complex"/>
    <property type="evidence" value="ECO:0007669"/>
    <property type="project" value="TreeGrafter"/>
</dbReference>
<dbReference type="Gene3D" id="3.40.50.720">
    <property type="entry name" value="NAD(P)-binding Rossmann-like Domain"/>
    <property type="match status" value="1"/>
</dbReference>
<name>A0A1I1G447_9FLAO</name>
<comment type="catalytic activity">
    <reaction evidence="5">
        <text>dTDP-beta-L-rhamnose + NADP(+) = dTDP-4-dehydro-beta-L-rhamnose + NADPH + H(+)</text>
        <dbReference type="Rhea" id="RHEA:21796"/>
        <dbReference type="ChEBI" id="CHEBI:15378"/>
        <dbReference type="ChEBI" id="CHEBI:57510"/>
        <dbReference type="ChEBI" id="CHEBI:57783"/>
        <dbReference type="ChEBI" id="CHEBI:58349"/>
        <dbReference type="ChEBI" id="CHEBI:62830"/>
        <dbReference type="EC" id="1.1.1.133"/>
    </reaction>
</comment>
<dbReference type="Proteomes" id="UP000199438">
    <property type="component" value="Unassembled WGS sequence"/>
</dbReference>
<protein>
    <recommendedName>
        <fullName evidence="4 6">dTDP-4-dehydrorhamnose reductase</fullName>
        <ecNumber evidence="3 6">1.1.1.133</ecNumber>
    </recommendedName>
</protein>
<organism evidence="8 9">
    <name type="scientific">Zunongwangia mangrovi</name>
    <dbReference type="NCBI Taxonomy" id="1334022"/>
    <lineage>
        <taxon>Bacteria</taxon>
        <taxon>Pseudomonadati</taxon>
        <taxon>Bacteroidota</taxon>
        <taxon>Flavobacteriia</taxon>
        <taxon>Flavobacteriales</taxon>
        <taxon>Flavobacteriaceae</taxon>
        <taxon>Zunongwangia</taxon>
    </lineage>
</organism>
<dbReference type="Pfam" id="PF04321">
    <property type="entry name" value="RmlD_sub_bind"/>
    <property type="match status" value="1"/>
</dbReference>
<reference evidence="9" key="1">
    <citation type="submission" date="2016-10" db="EMBL/GenBank/DDBJ databases">
        <authorList>
            <person name="Varghese N."/>
            <person name="Submissions S."/>
        </authorList>
    </citation>
    <scope>NUCLEOTIDE SEQUENCE [LARGE SCALE GENOMIC DNA]</scope>
    <source>
        <strain evidence="9">DSM 24499</strain>
    </source>
</reference>
<dbReference type="GO" id="GO:0008831">
    <property type="term" value="F:dTDP-4-dehydrorhamnose reductase activity"/>
    <property type="evidence" value="ECO:0007669"/>
    <property type="project" value="UniProtKB-EC"/>
</dbReference>
<dbReference type="SUPFAM" id="SSF51735">
    <property type="entry name" value="NAD(P)-binding Rossmann-fold domains"/>
    <property type="match status" value="1"/>
</dbReference>
<keyword evidence="6" id="KW-0560">Oxidoreductase</keyword>
<evidence type="ECO:0000256" key="3">
    <source>
        <dbReference type="ARBA" id="ARBA00012929"/>
    </source>
</evidence>
<evidence type="ECO:0000256" key="6">
    <source>
        <dbReference type="RuleBase" id="RU364082"/>
    </source>
</evidence>
<feature type="domain" description="RmlD-like substrate binding" evidence="7">
    <location>
        <begin position="93"/>
        <end position="232"/>
    </location>
</feature>
<evidence type="ECO:0000256" key="5">
    <source>
        <dbReference type="ARBA" id="ARBA00048200"/>
    </source>
</evidence>
<dbReference type="OrthoDB" id="1415031at2"/>
<dbReference type="EC" id="1.1.1.133" evidence="3 6"/>
<dbReference type="UniPathway" id="UPA00124"/>
<dbReference type="RefSeq" id="WP_092540762.1">
    <property type="nucleotide sequence ID" value="NZ_FOKV01000002.1"/>
</dbReference>
<comment type="similarity">
    <text evidence="2 6">Belongs to the dTDP-4-dehydrorhamnose reductase family.</text>
</comment>
<evidence type="ECO:0000313" key="8">
    <source>
        <dbReference type="EMBL" id="SFC03970.1"/>
    </source>
</evidence>
<comment type="function">
    <text evidence="6">Catalyzes the reduction of dTDP-6-deoxy-L-lyxo-4-hexulose to yield dTDP-L-rhamnose.</text>
</comment>
<dbReference type="PANTHER" id="PTHR10491:SF4">
    <property type="entry name" value="METHIONINE ADENOSYLTRANSFERASE 2 SUBUNIT BETA"/>
    <property type="match status" value="1"/>
</dbReference>